<dbReference type="Proteomes" id="UP001269375">
    <property type="component" value="Unassembled WGS sequence"/>
</dbReference>
<accession>A0ABU1GTU3</accession>
<gene>
    <name evidence="1" type="primary">bamC</name>
    <name evidence="1" type="ORF">QC825_05080</name>
</gene>
<reference evidence="1 2" key="1">
    <citation type="submission" date="2023-04" db="EMBL/GenBank/DDBJ databases">
        <title>A long-awaited taxogenomic arrangement of the family Halomonadaceae.</title>
        <authorList>
            <person name="De La Haba R."/>
            <person name="Chuvochina M."/>
            <person name="Wittouck S."/>
            <person name="Arahal D.R."/>
            <person name="Sanchez-Porro C."/>
            <person name="Hugenholtz P."/>
            <person name="Ventosa A."/>
        </authorList>
    </citation>
    <scope>NUCLEOTIDE SEQUENCE [LARGE SCALE GENOMIC DNA]</scope>
    <source>
        <strain evidence="1 2">DSM 22428</strain>
    </source>
</reference>
<dbReference type="PROSITE" id="PS51257">
    <property type="entry name" value="PROKAR_LIPOPROTEIN"/>
    <property type="match status" value="1"/>
</dbReference>
<dbReference type="InterPro" id="IPR042268">
    <property type="entry name" value="BamC_C"/>
</dbReference>
<comment type="caution">
    <text evidence="1">The sequence shown here is derived from an EMBL/GenBank/DDBJ whole genome shotgun (WGS) entry which is preliminary data.</text>
</comment>
<sequence>MMSKTPWIAAASLLVALSGCGNDGYYYDRSYEYKNAEMVAPLELPDSARQGAVQDAMPVPKANSDYVRPQDGFDVPRPQPKMSEQAAQSFVQMRGERGQQWLLVNAAPNAVWPKLQRFVAATGYRVSELDASQGLIKTTDGTLSVRQGVRGGSSEVRCDQNGAANSDCLSRLSTYLTQNAGNTGEGVSLVGQNLSNDSNVILRNRQGQWQVVVQQDFASIWSELDYQLKREFDTDDARLVDQDRSQRRFTVDYLPSEASGSGWWIFGSDPEPKRYQLQIDTDNGQSIIHARRDDGSSIETSAARELLDRVASLLR</sequence>
<name>A0ABU1GTU3_9GAMM</name>
<evidence type="ECO:0000313" key="2">
    <source>
        <dbReference type="Proteomes" id="UP001269375"/>
    </source>
</evidence>
<dbReference type="Pfam" id="PF06804">
    <property type="entry name" value="Lipoprotein_18"/>
    <property type="match status" value="1"/>
</dbReference>
<dbReference type="EMBL" id="JARWAO010000002">
    <property type="protein sequence ID" value="MDR5895444.1"/>
    <property type="molecule type" value="Genomic_DNA"/>
</dbReference>
<evidence type="ECO:0000313" key="1">
    <source>
        <dbReference type="EMBL" id="MDR5895444.1"/>
    </source>
</evidence>
<dbReference type="InterPro" id="IPR010653">
    <property type="entry name" value="NlpB/DapX"/>
</dbReference>
<keyword evidence="2" id="KW-1185">Reference proteome</keyword>
<proteinExistence type="predicted"/>
<dbReference type="Gene3D" id="3.30.310.170">
    <property type="entry name" value="Outer membrane protein assembly factor BamC"/>
    <property type="match status" value="1"/>
</dbReference>
<organism evidence="1 2">
    <name type="scientific">Larsenimonas suaedae</name>
    <dbReference type="NCBI Taxonomy" id="1851019"/>
    <lineage>
        <taxon>Bacteria</taxon>
        <taxon>Pseudomonadati</taxon>
        <taxon>Pseudomonadota</taxon>
        <taxon>Gammaproteobacteria</taxon>
        <taxon>Oceanospirillales</taxon>
        <taxon>Halomonadaceae</taxon>
        <taxon>Larsenimonas</taxon>
    </lineage>
</organism>
<protein>
    <submittedName>
        <fullName evidence="1">Outer membrane protein assembly factor BamC</fullName>
    </submittedName>
</protein>
<dbReference type="RefSeq" id="WP_251591294.1">
    <property type="nucleotide sequence ID" value="NZ_JAMLJI010000001.1"/>
</dbReference>